<keyword evidence="1" id="KW-1133">Transmembrane helix</keyword>
<evidence type="ECO:0000313" key="2">
    <source>
        <dbReference type="EMBL" id="QHI70004.1"/>
    </source>
</evidence>
<dbReference type="RefSeq" id="WP_160629183.1">
    <property type="nucleotide sequence ID" value="NZ_CP047593.1"/>
</dbReference>
<name>A0A6P1MBT1_9BACT</name>
<accession>A0A6P1MBT1</accession>
<sequence>MTEKTNLILIIGAVLGYVISMQFWAFFTAPWIREQGHRSSSWKVWFFGFPETFDLGKAVRIALKEQQHIPWPLWCHLALQFIQISSITILVLGNIIGS</sequence>
<feature type="transmembrane region" description="Helical" evidence="1">
    <location>
        <begin position="77"/>
        <end position="97"/>
    </location>
</feature>
<keyword evidence="1" id="KW-0812">Transmembrane</keyword>
<reference evidence="2 3" key="1">
    <citation type="submission" date="2020-01" db="EMBL/GenBank/DDBJ databases">
        <title>Ponticoccus aerotolerans gen. nov., sp. nov., an anaerobic bacterium and proposal of Ponticoccusceae fam. nov., Ponticoccusles ord. nov. and Ponticoccuse classis nov. in the phylum Kiritimatiellaeota.</title>
        <authorList>
            <person name="Zhou L.Y."/>
            <person name="Du Z.J."/>
        </authorList>
    </citation>
    <scope>NUCLEOTIDE SEQUENCE [LARGE SCALE GENOMIC DNA]</scope>
    <source>
        <strain evidence="2 3">S-5007</strain>
    </source>
</reference>
<evidence type="ECO:0000256" key="1">
    <source>
        <dbReference type="SAM" id="Phobius"/>
    </source>
</evidence>
<dbReference type="Proteomes" id="UP000464954">
    <property type="component" value="Chromosome"/>
</dbReference>
<dbReference type="KEGG" id="taer:GT409_11280"/>
<gene>
    <name evidence="2" type="ORF">GT409_11280</name>
</gene>
<evidence type="ECO:0000313" key="3">
    <source>
        <dbReference type="Proteomes" id="UP000464954"/>
    </source>
</evidence>
<keyword evidence="3" id="KW-1185">Reference proteome</keyword>
<dbReference type="EMBL" id="CP047593">
    <property type="protein sequence ID" value="QHI70004.1"/>
    <property type="molecule type" value="Genomic_DNA"/>
</dbReference>
<protein>
    <submittedName>
        <fullName evidence="2">Uncharacterized protein</fullName>
    </submittedName>
</protein>
<feature type="transmembrane region" description="Helical" evidence="1">
    <location>
        <begin position="7"/>
        <end position="32"/>
    </location>
</feature>
<proteinExistence type="predicted"/>
<dbReference type="AlphaFoldDB" id="A0A6P1MBT1"/>
<keyword evidence="1" id="KW-0472">Membrane</keyword>
<organism evidence="2 3">
    <name type="scientific">Tichowtungia aerotolerans</name>
    <dbReference type="NCBI Taxonomy" id="2697043"/>
    <lineage>
        <taxon>Bacteria</taxon>
        <taxon>Pseudomonadati</taxon>
        <taxon>Kiritimatiellota</taxon>
        <taxon>Tichowtungiia</taxon>
        <taxon>Tichowtungiales</taxon>
        <taxon>Tichowtungiaceae</taxon>
        <taxon>Tichowtungia</taxon>
    </lineage>
</organism>